<dbReference type="Proteomes" id="UP001055712">
    <property type="component" value="Unassembled WGS sequence"/>
</dbReference>
<dbReference type="PRINTS" id="PR00359">
    <property type="entry name" value="BP450"/>
</dbReference>
<evidence type="ECO:0000256" key="5">
    <source>
        <dbReference type="ARBA" id="ARBA00023004"/>
    </source>
</evidence>
<dbReference type="EMBL" id="SIDB01000010">
    <property type="protein sequence ID" value="KAI3427183.1"/>
    <property type="molecule type" value="Genomic_DNA"/>
</dbReference>
<dbReference type="SUPFAM" id="SSF48264">
    <property type="entry name" value="Cytochrome P450"/>
    <property type="match status" value="1"/>
</dbReference>
<dbReference type="CDD" id="cd11030">
    <property type="entry name" value="CYP105-like"/>
    <property type="match status" value="1"/>
</dbReference>
<keyword evidence="4" id="KW-0560">Oxidoreductase</keyword>
<proteinExistence type="inferred from homology"/>
<evidence type="ECO:0000256" key="1">
    <source>
        <dbReference type="ARBA" id="ARBA00010617"/>
    </source>
</evidence>
<keyword evidence="2" id="KW-0349">Heme</keyword>
<keyword evidence="3" id="KW-0479">Metal-binding</keyword>
<gene>
    <name evidence="7" type="ORF">D9Q98_007120</name>
</gene>
<name>A0A9D4TJI8_CHLVU</name>
<evidence type="ECO:0000313" key="7">
    <source>
        <dbReference type="EMBL" id="KAI3427183.1"/>
    </source>
</evidence>
<keyword evidence="5" id="KW-0408">Iron</keyword>
<evidence type="ECO:0000313" key="8">
    <source>
        <dbReference type="Proteomes" id="UP001055712"/>
    </source>
</evidence>
<reference evidence="7" key="2">
    <citation type="submission" date="2020-11" db="EMBL/GenBank/DDBJ databases">
        <authorList>
            <person name="Cecchin M."/>
            <person name="Marcolungo L."/>
            <person name="Rossato M."/>
            <person name="Girolomoni L."/>
            <person name="Cosentino E."/>
            <person name="Cuine S."/>
            <person name="Li-Beisson Y."/>
            <person name="Delledonne M."/>
            <person name="Ballottari M."/>
        </authorList>
    </citation>
    <scope>NUCLEOTIDE SEQUENCE</scope>
    <source>
        <strain evidence="7">211/11P</strain>
        <tissue evidence="7">Whole cell</tissue>
    </source>
</reference>
<comment type="similarity">
    <text evidence="1">Belongs to the cytochrome P450 family.</text>
</comment>
<accession>A0A9D4TJI8</accession>
<dbReference type="GO" id="GO:0016705">
    <property type="term" value="F:oxidoreductase activity, acting on paired donors, with incorporation or reduction of molecular oxygen"/>
    <property type="evidence" value="ECO:0007669"/>
    <property type="project" value="InterPro"/>
</dbReference>
<keyword evidence="6" id="KW-0503">Monooxygenase</keyword>
<dbReference type="InterPro" id="IPR002397">
    <property type="entry name" value="Cyt_P450_B"/>
</dbReference>
<dbReference type="Gene3D" id="1.10.630.10">
    <property type="entry name" value="Cytochrome P450"/>
    <property type="match status" value="1"/>
</dbReference>
<dbReference type="OrthoDB" id="3945418at2759"/>
<dbReference type="GO" id="GO:0005506">
    <property type="term" value="F:iron ion binding"/>
    <property type="evidence" value="ECO:0007669"/>
    <property type="project" value="InterPro"/>
</dbReference>
<evidence type="ECO:0000256" key="4">
    <source>
        <dbReference type="ARBA" id="ARBA00023002"/>
    </source>
</evidence>
<dbReference type="AlphaFoldDB" id="A0A9D4TJI8"/>
<sequence>MTSETASVQADNDLPSFPFARPSGYEPAAEYAEIRASKCPMAKAKLFDGSPIWMATKLEDLQAVLVDDRFSKVRTHPGFPELSPGAKAAVKGREASYVDMDPPEHTRYRSIFEPFFNEAAAAALRPSIEAKVNELIDGMERQAGANGGSVDLVEAFSLPLAFRVIYELLGVPVEDYETLSSNVAVRASGSSNARDAAAAQEKLTAYMESLIASKEASPSDDMLSRVIEGQLKPGLISRESLVAHAFLHLVAGNATVASMINLGLVSLLEHPDQMEALRKDPSLMPGAVEEICRYHTASALALRRVALTDVEVGGVTVRAGEGIIALNQSANRDEAAFPEPDKFDIRRDASAQVAYGYGTHKCVAMPLAMAELEVAFSGLLARLPSIKLAVPADQLQWSNPKGDVGLKSLPVTW</sequence>
<dbReference type="FunFam" id="1.10.630.10:FF:000018">
    <property type="entry name" value="Cytochrome P450 monooxygenase"/>
    <property type="match status" value="1"/>
</dbReference>
<organism evidence="7 8">
    <name type="scientific">Chlorella vulgaris</name>
    <name type="common">Green alga</name>
    <dbReference type="NCBI Taxonomy" id="3077"/>
    <lineage>
        <taxon>Eukaryota</taxon>
        <taxon>Viridiplantae</taxon>
        <taxon>Chlorophyta</taxon>
        <taxon>core chlorophytes</taxon>
        <taxon>Trebouxiophyceae</taxon>
        <taxon>Chlorellales</taxon>
        <taxon>Chlorellaceae</taxon>
        <taxon>Chlorella clade</taxon>
        <taxon>Chlorella</taxon>
    </lineage>
</organism>
<reference evidence="7" key="1">
    <citation type="journal article" date="2019" name="Plant J.">
        <title>Chlorella vulgaris genome assembly and annotation reveals the molecular basis for metabolic acclimation to high light conditions.</title>
        <authorList>
            <person name="Cecchin M."/>
            <person name="Marcolungo L."/>
            <person name="Rossato M."/>
            <person name="Girolomoni L."/>
            <person name="Cosentino E."/>
            <person name="Cuine S."/>
            <person name="Li-Beisson Y."/>
            <person name="Delledonne M."/>
            <person name="Ballottari M."/>
        </authorList>
    </citation>
    <scope>NUCLEOTIDE SEQUENCE</scope>
    <source>
        <strain evidence="7">211/11P</strain>
    </source>
</reference>
<dbReference type="Pfam" id="PF00067">
    <property type="entry name" value="p450"/>
    <property type="match status" value="1"/>
</dbReference>
<dbReference type="PANTHER" id="PTHR46696:SF6">
    <property type="entry name" value="P450, PUTATIVE (EUROFUNG)-RELATED"/>
    <property type="match status" value="1"/>
</dbReference>
<protein>
    <recommendedName>
        <fullName evidence="9">Cytochrome P450</fullName>
    </recommendedName>
</protein>
<dbReference type="GO" id="GO:0020037">
    <property type="term" value="F:heme binding"/>
    <property type="evidence" value="ECO:0007669"/>
    <property type="project" value="InterPro"/>
</dbReference>
<comment type="caution">
    <text evidence="7">The sequence shown here is derived from an EMBL/GenBank/DDBJ whole genome shotgun (WGS) entry which is preliminary data.</text>
</comment>
<evidence type="ECO:0000256" key="6">
    <source>
        <dbReference type="ARBA" id="ARBA00023033"/>
    </source>
</evidence>
<keyword evidence="8" id="KW-1185">Reference proteome</keyword>
<evidence type="ECO:0000256" key="3">
    <source>
        <dbReference type="ARBA" id="ARBA00022723"/>
    </source>
</evidence>
<dbReference type="InterPro" id="IPR036396">
    <property type="entry name" value="Cyt_P450_sf"/>
</dbReference>
<dbReference type="PANTHER" id="PTHR46696">
    <property type="entry name" value="P450, PUTATIVE (EUROFUNG)-RELATED"/>
    <property type="match status" value="1"/>
</dbReference>
<dbReference type="GO" id="GO:0004497">
    <property type="term" value="F:monooxygenase activity"/>
    <property type="evidence" value="ECO:0007669"/>
    <property type="project" value="UniProtKB-KW"/>
</dbReference>
<evidence type="ECO:0008006" key="9">
    <source>
        <dbReference type="Google" id="ProtNLM"/>
    </source>
</evidence>
<evidence type="ECO:0000256" key="2">
    <source>
        <dbReference type="ARBA" id="ARBA00022617"/>
    </source>
</evidence>
<dbReference type="InterPro" id="IPR001128">
    <property type="entry name" value="Cyt_P450"/>
</dbReference>